<dbReference type="PANTHER" id="PTHR43877">
    <property type="entry name" value="AMINOALKYLPHOSPHONATE N-ACETYLTRANSFERASE-RELATED-RELATED"/>
    <property type="match status" value="1"/>
</dbReference>
<organism evidence="4 5">
    <name type="scientific">Amycolatopsis sacchari</name>
    <dbReference type="NCBI Taxonomy" id="115433"/>
    <lineage>
        <taxon>Bacteria</taxon>
        <taxon>Bacillati</taxon>
        <taxon>Actinomycetota</taxon>
        <taxon>Actinomycetes</taxon>
        <taxon>Pseudonocardiales</taxon>
        <taxon>Pseudonocardiaceae</taxon>
        <taxon>Amycolatopsis</taxon>
    </lineage>
</organism>
<dbReference type="Pfam" id="PF00583">
    <property type="entry name" value="Acetyltransf_1"/>
    <property type="match status" value="1"/>
</dbReference>
<dbReference type="PROSITE" id="PS51186">
    <property type="entry name" value="GNAT"/>
    <property type="match status" value="1"/>
</dbReference>
<dbReference type="Proteomes" id="UP000199025">
    <property type="component" value="Unassembled WGS sequence"/>
</dbReference>
<evidence type="ECO:0000313" key="4">
    <source>
        <dbReference type="EMBL" id="SFK71608.1"/>
    </source>
</evidence>
<sequence>MIKERPGYMAEMRVEPAREADAAQILAVHIAARSTYYRGFVPEKLLAEQNERDSELYRGIIRALDRQVRVARLDGEVIGFLVLGPCYHPEPDPAVTSQLYQIQVHPEFFRQGVGSALHAEAVALWQAAGVRAARLWVWDFNVTARAFYAKYGWREDGRELPAGPRIGEHRQLGYRLDLPGLAAGN</sequence>
<feature type="domain" description="N-acetyltransferase" evidence="3">
    <location>
        <begin position="12"/>
        <end position="179"/>
    </location>
</feature>
<name>A0A1I4BS24_9PSEU</name>
<dbReference type="InterPro" id="IPR016181">
    <property type="entry name" value="Acyl_CoA_acyltransferase"/>
</dbReference>
<keyword evidence="2" id="KW-0012">Acyltransferase</keyword>
<accession>A0A1I4BS24</accession>
<keyword evidence="4" id="KW-0689">Ribosomal protein</keyword>
<evidence type="ECO:0000259" key="3">
    <source>
        <dbReference type="PROSITE" id="PS51186"/>
    </source>
</evidence>
<keyword evidence="1" id="KW-0808">Transferase</keyword>
<evidence type="ECO:0000256" key="2">
    <source>
        <dbReference type="ARBA" id="ARBA00023315"/>
    </source>
</evidence>
<dbReference type="STRING" id="115433.SAMN05421835_13028"/>
<dbReference type="GO" id="GO:0016747">
    <property type="term" value="F:acyltransferase activity, transferring groups other than amino-acyl groups"/>
    <property type="evidence" value="ECO:0007669"/>
    <property type="project" value="InterPro"/>
</dbReference>
<evidence type="ECO:0000256" key="1">
    <source>
        <dbReference type="ARBA" id="ARBA00022679"/>
    </source>
</evidence>
<protein>
    <submittedName>
        <fullName evidence="4">Ribosomal protein S18 acetylase RimI</fullName>
    </submittedName>
</protein>
<dbReference type="EMBL" id="FORP01000030">
    <property type="protein sequence ID" value="SFK71608.1"/>
    <property type="molecule type" value="Genomic_DNA"/>
</dbReference>
<gene>
    <name evidence="4" type="ORF">SAMN05421835_13028</name>
</gene>
<dbReference type="AlphaFoldDB" id="A0A1I4BS24"/>
<keyword evidence="4" id="KW-0687">Ribonucleoprotein</keyword>
<dbReference type="Gene3D" id="3.40.630.30">
    <property type="match status" value="1"/>
</dbReference>
<dbReference type="SUPFAM" id="SSF55729">
    <property type="entry name" value="Acyl-CoA N-acyltransferases (Nat)"/>
    <property type="match status" value="1"/>
</dbReference>
<dbReference type="GO" id="GO:0005840">
    <property type="term" value="C:ribosome"/>
    <property type="evidence" value="ECO:0007669"/>
    <property type="project" value="UniProtKB-KW"/>
</dbReference>
<proteinExistence type="predicted"/>
<evidence type="ECO:0000313" key="5">
    <source>
        <dbReference type="Proteomes" id="UP000199025"/>
    </source>
</evidence>
<dbReference type="InterPro" id="IPR000182">
    <property type="entry name" value="GNAT_dom"/>
</dbReference>
<reference evidence="4 5" key="1">
    <citation type="submission" date="2016-10" db="EMBL/GenBank/DDBJ databases">
        <authorList>
            <person name="de Groot N.N."/>
        </authorList>
    </citation>
    <scope>NUCLEOTIDE SEQUENCE [LARGE SCALE GENOMIC DNA]</scope>
    <source>
        <strain evidence="4 5">DSM 44468</strain>
    </source>
</reference>
<keyword evidence="5" id="KW-1185">Reference proteome</keyword>
<dbReference type="PANTHER" id="PTHR43877:SF1">
    <property type="entry name" value="ACETYLTRANSFERASE"/>
    <property type="match status" value="1"/>
</dbReference>
<dbReference type="CDD" id="cd04301">
    <property type="entry name" value="NAT_SF"/>
    <property type="match status" value="1"/>
</dbReference>
<dbReference type="InterPro" id="IPR050832">
    <property type="entry name" value="Bact_Acetyltransf"/>
</dbReference>